<name>A0A6I2TX91_9BACT</name>
<dbReference type="PANTHER" id="PTHR30595">
    <property type="entry name" value="GLPR-RELATED TRANSCRIPTIONAL REPRESSOR"/>
    <property type="match status" value="1"/>
</dbReference>
<evidence type="ECO:0000259" key="2">
    <source>
        <dbReference type="Pfam" id="PF04326"/>
    </source>
</evidence>
<feature type="domain" description="Helix-turn-helix type 11" evidence="3">
    <location>
        <begin position="467"/>
        <end position="516"/>
    </location>
</feature>
<evidence type="ECO:0000313" key="4">
    <source>
        <dbReference type="EMBL" id="MST77362.1"/>
    </source>
</evidence>
<dbReference type="Pfam" id="PF13749">
    <property type="entry name" value="HATPase_c_4"/>
    <property type="match status" value="1"/>
</dbReference>
<feature type="region of interest" description="Disordered" evidence="1">
    <location>
        <begin position="421"/>
        <end position="460"/>
    </location>
</feature>
<dbReference type="Gene3D" id="1.10.10.10">
    <property type="entry name" value="Winged helix-like DNA-binding domain superfamily/Winged helix DNA-binding domain"/>
    <property type="match status" value="1"/>
</dbReference>
<gene>
    <name evidence="4" type="ORF">FYJ72_06635</name>
</gene>
<dbReference type="PANTHER" id="PTHR30595:SF6">
    <property type="entry name" value="SCHLAFEN ALBA-2 DOMAIN-CONTAINING PROTEIN"/>
    <property type="match status" value="1"/>
</dbReference>
<dbReference type="InterPro" id="IPR013196">
    <property type="entry name" value="HTH_11"/>
</dbReference>
<accession>A0A6I2TX91</accession>
<organism evidence="4 5">
    <name type="scientific">Segatella copri</name>
    <dbReference type="NCBI Taxonomy" id="165179"/>
    <lineage>
        <taxon>Bacteria</taxon>
        <taxon>Pseudomonadati</taxon>
        <taxon>Bacteroidota</taxon>
        <taxon>Bacteroidia</taxon>
        <taxon>Bacteroidales</taxon>
        <taxon>Prevotellaceae</taxon>
        <taxon>Segatella</taxon>
    </lineage>
</organism>
<dbReference type="InterPro" id="IPR007421">
    <property type="entry name" value="Schlafen_AlbA_2_dom"/>
</dbReference>
<dbReference type="Pfam" id="PF04326">
    <property type="entry name" value="SLFN_AlbA_2"/>
    <property type="match status" value="1"/>
</dbReference>
<evidence type="ECO:0000256" key="1">
    <source>
        <dbReference type="SAM" id="MobiDB-lite"/>
    </source>
</evidence>
<dbReference type="Proteomes" id="UP000450161">
    <property type="component" value="Unassembled WGS sequence"/>
</dbReference>
<evidence type="ECO:0000313" key="5">
    <source>
        <dbReference type="Proteomes" id="UP000450161"/>
    </source>
</evidence>
<dbReference type="InterPro" id="IPR038475">
    <property type="entry name" value="RecG_C_sf"/>
</dbReference>
<protein>
    <submittedName>
        <fullName evidence="4">HTH domain-containing protein</fullName>
    </submittedName>
</protein>
<sequence>MALAININDLLNKQKIESNRIEFKKGWNPGSIYHSICAFANDFDDLGGGYIIVGVDTDDKTGMAIRPVEGVPMEKIDNILQEMVGYNNKIAPYYLPRTSVEEIDGKQLIVIWCPAGSYRPYSVPVNVTAKGTKEYFYIRSGTSSIEARGEALVELRELANRVPFDERGNSDIQLEDISLVLLRDYLVKVGSKLADDVITTPLSTILDQMELYTGPKEKRLLRNVAVMMFCENPSKFFPYTQIDVVTFPNGKMKDPNNFTEVTFKGSVPQMIKQTMDYIKSNVLKEHVRKISGRQEAERFWNYPFDAIEEAVVNSVYHRDFLQREPIEITIEPSGISILNCPGPDRSISKEDIEKGDMLKSRRYRNRRLGDFLKELDLTEGRSTGVPTIQTKLAENGSPRAIFETTDDRLTFLVTIPVREGSGESSEAGIFGSERGSERKAKSSERKAKSSERKAKSSERSMETKDLIIDIIKQDPHITAAEIAMQLNMSSRGVEKQIRKLRELGKIKRTGGRFGGYWEIVILNNE</sequence>
<feature type="domain" description="Schlafen AlbA-2" evidence="2">
    <location>
        <begin position="17"/>
        <end position="146"/>
    </location>
</feature>
<reference evidence="4 5" key="1">
    <citation type="submission" date="2019-08" db="EMBL/GenBank/DDBJ databases">
        <title>In-depth cultivation of the pig gut microbiome towards novel bacterial diversity and tailored functional studies.</title>
        <authorList>
            <person name="Wylensek D."/>
            <person name="Hitch T.C.A."/>
            <person name="Clavel T."/>
        </authorList>
    </citation>
    <scope>NUCLEOTIDE SEQUENCE [LARGE SCALE GENOMIC DNA]</scope>
    <source>
        <strain evidence="4 5">LKV-178-WT-2C</strain>
    </source>
</reference>
<dbReference type="SUPFAM" id="SSF46785">
    <property type="entry name" value="Winged helix' DNA-binding domain"/>
    <property type="match status" value="1"/>
</dbReference>
<dbReference type="InterPro" id="IPR036390">
    <property type="entry name" value="WH_DNA-bd_sf"/>
</dbReference>
<dbReference type="Pfam" id="PF08279">
    <property type="entry name" value="HTH_11"/>
    <property type="match status" value="1"/>
</dbReference>
<feature type="compositionally biased region" description="Basic and acidic residues" evidence="1">
    <location>
        <begin position="434"/>
        <end position="460"/>
    </location>
</feature>
<proteinExistence type="predicted"/>
<dbReference type="InterPro" id="IPR036388">
    <property type="entry name" value="WH-like_DNA-bd_sf"/>
</dbReference>
<dbReference type="Gene3D" id="3.30.565.60">
    <property type="match status" value="1"/>
</dbReference>
<dbReference type="EMBL" id="VUNF01000009">
    <property type="protein sequence ID" value="MST77362.1"/>
    <property type="molecule type" value="Genomic_DNA"/>
</dbReference>
<evidence type="ECO:0000259" key="3">
    <source>
        <dbReference type="Pfam" id="PF08279"/>
    </source>
</evidence>
<dbReference type="InterPro" id="IPR038461">
    <property type="entry name" value="Schlafen_AlbA_2_dom_sf"/>
</dbReference>
<dbReference type="RefSeq" id="WP_154480834.1">
    <property type="nucleotide sequence ID" value="NZ_VUNF01000009.1"/>
</dbReference>
<comment type="caution">
    <text evidence="4">The sequence shown here is derived from an EMBL/GenBank/DDBJ whole genome shotgun (WGS) entry which is preliminary data.</text>
</comment>
<dbReference type="Gene3D" id="3.30.950.30">
    <property type="entry name" value="Schlafen, AAA domain"/>
    <property type="match status" value="1"/>
</dbReference>
<dbReference type="AlphaFoldDB" id="A0A6I2TX91"/>